<comment type="caution">
    <text evidence="2">The sequence shown here is derived from an EMBL/GenBank/DDBJ whole genome shotgun (WGS) entry which is preliminary data.</text>
</comment>
<proteinExistence type="predicted"/>
<evidence type="ECO:0000313" key="3">
    <source>
        <dbReference type="Proteomes" id="UP001159363"/>
    </source>
</evidence>
<evidence type="ECO:0000313" key="2">
    <source>
        <dbReference type="EMBL" id="KAJ8895937.1"/>
    </source>
</evidence>
<evidence type="ECO:0000256" key="1">
    <source>
        <dbReference type="SAM" id="MobiDB-lite"/>
    </source>
</evidence>
<dbReference type="EMBL" id="JARBHB010000001">
    <property type="protein sequence ID" value="KAJ8895937.1"/>
    <property type="molecule type" value="Genomic_DNA"/>
</dbReference>
<protein>
    <submittedName>
        <fullName evidence="2">Uncharacterized protein</fullName>
    </submittedName>
</protein>
<name>A0ABQ9IGY1_9NEOP</name>
<accession>A0ABQ9IGY1</accession>
<keyword evidence="3" id="KW-1185">Reference proteome</keyword>
<dbReference type="Proteomes" id="UP001159363">
    <property type="component" value="Chromosome 1"/>
</dbReference>
<sequence length="518" mass="56168">MRVIEVNMERCREIPEKNTLTNGIIRHDSHLPKSGVSEVNITFASPGSCGVTVLEAGLSCRVRLGQTNLAFIISMHGRTDQRHAQGGFQPTTTSLYALLQLRDKLPRYGPIMTAEKNSPVTSLPLSLPQARSEMGCRGEWPVASSHLGGKDPEASLRSKRQGPEESSPMAARRRYRRGLSPCARPPVGGPLVCLFSLRDSDHTPQRKGADDDVIIRDPLSAAHRANRRSRSRAPCIRVHSTPRHITEPSLHVKPGTRGLNGGHVRPKEGRGFNYRLAQGKLRVARHGWLVTPRNCDLPACSQATNRPRLCLAKARLRSALLLSTPVAVASPSSVEGVFRSCRPTTVWSLPSLTGMVPLISVAARNQSPCPKGATVAERLVYSPSTKAIRAQSPAGSLRIFACGNRAGRCRFLGDVPFPPPFHSSAASYSPESPSSALKTSMLRAVKISSFTPCPNIELLFYQHDLLKATSLLAAILVALDTTCGIAGNTNFSGVEEVELGSIYPVYTTGIVQTRHEEL</sequence>
<reference evidence="2 3" key="1">
    <citation type="submission" date="2023-02" db="EMBL/GenBank/DDBJ databases">
        <title>LHISI_Scaffold_Assembly.</title>
        <authorList>
            <person name="Stuart O.P."/>
            <person name="Cleave R."/>
            <person name="Magrath M.J.L."/>
            <person name="Mikheyev A.S."/>
        </authorList>
    </citation>
    <scope>NUCLEOTIDE SEQUENCE [LARGE SCALE GENOMIC DNA]</scope>
    <source>
        <strain evidence="2">Daus_M_001</strain>
        <tissue evidence="2">Leg muscle</tissue>
    </source>
</reference>
<feature type="region of interest" description="Disordered" evidence="1">
    <location>
        <begin position="139"/>
        <end position="173"/>
    </location>
</feature>
<organism evidence="2 3">
    <name type="scientific">Dryococelus australis</name>
    <dbReference type="NCBI Taxonomy" id="614101"/>
    <lineage>
        <taxon>Eukaryota</taxon>
        <taxon>Metazoa</taxon>
        <taxon>Ecdysozoa</taxon>
        <taxon>Arthropoda</taxon>
        <taxon>Hexapoda</taxon>
        <taxon>Insecta</taxon>
        <taxon>Pterygota</taxon>
        <taxon>Neoptera</taxon>
        <taxon>Polyneoptera</taxon>
        <taxon>Phasmatodea</taxon>
        <taxon>Verophasmatodea</taxon>
        <taxon>Anareolatae</taxon>
        <taxon>Phasmatidae</taxon>
        <taxon>Eurycanthinae</taxon>
        <taxon>Dryococelus</taxon>
    </lineage>
</organism>
<gene>
    <name evidence="2" type="ORF">PR048_001278</name>
</gene>
<feature type="region of interest" description="Disordered" evidence="1">
    <location>
        <begin position="246"/>
        <end position="266"/>
    </location>
</feature>